<dbReference type="Pfam" id="PF12966">
    <property type="entry name" value="AtpR"/>
    <property type="match status" value="1"/>
</dbReference>
<feature type="transmembrane region" description="Helical" evidence="1">
    <location>
        <begin position="58"/>
        <end position="77"/>
    </location>
</feature>
<sequence length="89" mass="9252">MTAQNVLHIAVGLAVGAVVGFIHFATLKRNTDLYLGGGFALAFGLQLLRFAILGAVFYALARLGAGALLAGAIGLLVTRRVFLRRVGGL</sequence>
<reference evidence="2 3" key="1">
    <citation type="submission" date="2020-02" db="EMBL/GenBank/DDBJ databases">
        <authorList>
            <person name="Li G."/>
        </authorList>
    </citation>
    <scope>NUCLEOTIDE SEQUENCE [LARGE SCALE GENOMIC DNA]</scope>
    <source>
        <strain evidence="2 3">DSM 102029</strain>
    </source>
</reference>
<keyword evidence="1" id="KW-0472">Membrane</keyword>
<organism evidence="2 3">
    <name type="scientific">Ancylobacter pratisalsi</name>
    <dbReference type="NCBI Taxonomy" id="1745854"/>
    <lineage>
        <taxon>Bacteria</taxon>
        <taxon>Pseudomonadati</taxon>
        <taxon>Pseudomonadota</taxon>
        <taxon>Alphaproteobacteria</taxon>
        <taxon>Hyphomicrobiales</taxon>
        <taxon>Xanthobacteraceae</taxon>
        <taxon>Ancylobacter</taxon>
    </lineage>
</organism>
<protein>
    <recommendedName>
        <fullName evidence="4">ATP synthase subunit I</fullName>
    </recommendedName>
</protein>
<accession>A0A6P1YS83</accession>
<proteinExistence type="predicted"/>
<dbReference type="KEGG" id="apra:G3A50_20020"/>
<dbReference type="Proteomes" id="UP000464751">
    <property type="component" value="Chromosome"/>
</dbReference>
<dbReference type="InterPro" id="IPR017581">
    <property type="entry name" value="AtpR-like"/>
</dbReference>
<name>A0A6P1YS83_9HYPH</name>
<keyword evidence="1" id="KW-0812">Transmembrane</keyword>
<evidence type="ECO:0000256" key="1">
    <source>
        <dbReference type="SAM" id="Phobius"/>
    </source>
</evidence>
<feature type="transmembrane region" description="Helical" evidence="1">
    <location>
        <begin position="6"/>
        <end position="26"/>
    </location>
</feature>
<dbReference type="EMBL" id="CP048630">
    <property type="protein sequence ID" value="QIB36387.1"/>
    <property type="molecule type" value="Genomic_DNA"/>
</dbReference>
<keyword evidence="3" id="KW-1185">Reference proteome</keyword>
<gene>
    <name evidence="2" type="ORF">G3A50_20020</name>
</gene>
<evidence type="ECO:0000313" key="2">
    <source>
        <dbReference type="EMBL" id="QIB36387.1"/>
    </source>
</evidence>
<dbReference type="AlphaFoldDB" id="A0A6P1YS83"/>
<evidence type="ECO:0000313" key="3">
    <source>
        <dbReference type="Proteomes" id="UP000464751"/>
    </source>
</evidence>
<keyword evidence="1" id="KW-1133">Transmembrane helix</keyword>
<evidence type="ECO:0008006" key="4">
    <source>
        <dbReference type="Google" id="ProtNLM"/>
    </source>
</evidence>
<feature type="transmembrane region" description="Helical" evidence="1">
    <location>
        <begin position="33"/>
        <end position="52"/>
    </location>
</feature>